<reference evidence="4" key="1">
    <citation type="submission" date="2025-08" db="UniProtKB">
        <authorList>
            <consortium name="RefSeq"/>
        </authorList>
    </citation>
    <scope>IDENTIFICATION</scope>
    <source>
        <tissue evidence="4">Whole organism</tissue>
    </source>
</reference>
<evidence type="ECO:0000313" key="3">
    <source>
        <dbReference type="Proteomes" id="UP000694843"/>
    </source>
</evidence>
<dbReference type="RefSeq" id="XP_018017895.1">
    <property type="nucleotide sequence ID" value="XM_018162406.1"/>
</dbReference>
<dbReference type="PANTHER" id="PTHR31489">
    <property type="entry name" value="LIN52 FAMILY MEMBER"/>
    <property type="match status" value="1"/>
</dbReference>
<dbReference type="InterPro" id="IPR018737">
    <property type="entry name" value="DREAM_LIN52"/>
</dbReference>
<evidence type="ECO:0000256" key="2">
    <source>
        <dbReference type="SAM" id="MobiDB-lite"/>
    </source>
</evidence>
<proteinExistence type="inferred from homology"/>
<evidence type="ECO:0000256" key="1">
    <source>
        <dbReference type="ARBA" id="ARBA00005456"/>
    </source>
</evidence>
<dbReference type="AlphaFoldDB" id="A0A8B7NVZ5"/>
<dbReference type="GeneID" id="108674457"/>
<sequence>MASNGEEETGMSNELDQESLMSLERMDRSSPDLWPATMPGIYDVASLVSSPHTRPSTPGLTLTAQDQALLYQFSSLSPAELIEEVRKLQNVAYQLGVEEAKQMTRGKYLHVLAAPKPGADDG</sequence>
<dbReference type="OMA" id="PDLICVE"/>
<organism evidence="3 4">
    <name type="scientific">Hyalella azteca</name>
    <name type="common">Amphipod</name>
    <dbReference type="NCBI Taxonomy" id="294128"/>
    <lineage>
        <taxon>Eukaryota</taxon>
        <taxon>Metazoa</taxon>
        <taxon>Ecdysozoa</taxon>
        <taxon>Arthropoda</taxon>
        <taxon>Crustacea</taxon>
        <taxon>Multicrustacea</taxon>
        <taxon>Malacostraca</taxon>
        <taxon>Eumalacostraca</taxon>
        <taxon>Peracarida</taxon>
        <taxon>Amphipoda</taxon>
        <taxon>Senticaudata</taxon>
        <taxon>Talitrida</taxon>
        <taxon>Talitroidea</taxon>
        <taxon>Hyalellidae</taxon>
        <taxon>Hyalella</taxon>
    </lineage>
</organism>
<dbReference type="KEGG" id="hazt:108674457"/>
<dbReference type="PANTHER" id="PTHR31489:SF2">
    <property type="entry name" value="PROTEIN LIN-52 HOMOLOG"/>
    <property type="match status" value="1"/>
</dbReference>
<protein>
    <submittedName>
        <fullName evidence="4">Protein lin-52 homolog</fullName>
    </submittedName>
</protein>
<dbReference type="GO" id="GO:0070176">
    <property type="term" value="C:DRM complex"/>
    <property type="evidence" value="ECO:0007669"/>
    <property type="project" value="InterPro"/>
</dbReference>
<keyword evidence="3" id="KW-1185">Reference proteome</keyword>
<name>A0A8B7NVZ5_HYAAZ</name>
<feature type="region of interest" description="Disordered" evidence="2">
    <location>
        <begin position="1"/>
        <end position="27"/>
    </location>
</feature>
<evidence type="ECO:0000313" key="4">
    <source>
        <dbReference type="RefSeq" id="XP_018017895.1"/>
    </source>
</evidence>
<gene>
    <name evidence="4" type="primary">LOC108674457</name>
</gene>
<dbReference type="CTD" id="31499"/>
<comment type="similarity">
    <text evidence="1">Belongs to the lin-52 family.</text>
</comment>
<dbReference type="Pfam" id="PF10044">
    <property type="entry name" value="LIN52"/>
    <property type="match status" value="1"/>
</dbReference>
<dbReference type="GO" id="GO:0006355">
    <property type="term" value="P:regulation of DNA-templated transcription"/>
    <property type="evidence" value="ECO:0007669"/>
    <property type="project" value="InterPro"/>
</dbReference>
<accession>A0A8B7NVZ5</accession>
<dbReference type="Proteomes" id="UP000694843">
    <property type="component" value="Unplaced"/>
</dbReference>
<dbReference type="OrthoDB" id="5834362at2759"/>